<dbReference type="InterPro" id="IPR013189">
    <property type="entry name" value="Glyco_hydro_32_C"/>
</dbReference>
<evidence type="ECO:0000256" key="1">
    <source>
        <dbReference type="ARBA" id="ARBA00009902"/>
    </source>
</evidence>
<dbReference type="Gene3D" id="2.115.10.20">
    <property type="entry name" value="Glycosyl hydrolase domain, family 43"/>
    <property type="match status" value="1"/>
</dbReference>
<comment type="similarity">
    <text evidence="1 5">Belongs to the glycosyl hydrolase 32 family.</text>
</comment>
<dbReference type="InterPro" id="IPR001362">
    <property type="entry name" value="Glyco_hydro_32"/>
</dbReference>
<dbReference type="GO" id="GO:0004575">
    <property type="term" value="F:sucrose alpha-glucosidase activity"/>
    <property type="evidence" value="ECO:0007669"/>
    <property type="project" value="TreeGrafter"/>
</dbReference>
<sequence length="522" mass="56466">MAYEHRLGAFSPTPGAKLFKLAFVFILACLAQADDFRPLYHFVPDKNWMNEPNGLIKIGSKWHLFFQHNPNGNFWGDLSWGHATSTNLVDWTHLPVAISSANGIQAFTGTSFLDEANTSGLGTSSNPPYLAFYTGYFPSSGVQDQRLAYSLDQGETWTKYSGNPIISQEQEKPHDTTGGLEIRDPKVFFHKGSKTWVMVLSHGGQNKLSFWTSPDAKAWTWKKDLKAGDVPGLPSGVKGWEVPDFFELTVKDTSDTKWVLLVTPAEGSPAGGNGVFAVTGSFDGTTFSADAVDSTNMWLDFGRDWDGAYSWENVPSSDGRKILASVMNSYGVDPPTNTWKGMLSFPRTLELQNINNKLRFVQKPVKEIDSASTSLVKLTNKTLEPGSTLLSDTRGTALDIQLSFIPSAGSVLSLAVRKGGSQQTLINYDQSKSALSVNRNQSGNTSFNPNAGGTHTATFSADSDGTVHVRVLVDTCSVEVFGGLGEVVISDLIFPSESSDGVALFASGGNVVVKSAEVRSLA</sequence>
<evidence type="ECO:0000259" key="7">
    <source>
        <dbReference type="Pfam" id="PF00251"/>
    </source>
</evidence>
<gene>
    <name evidence="9" type="primary">28956189</name>
</gene>
<keyword evidence="3 5" id="KW-0378">Hydrolase</keyword>
<dbReference type="InterPro" id="IPR023296">
    <property type="entry name" value="Glyco_hydro_beta-prop_sf"/>
</dbReference>
<dbReference type="Pfam" id="PF00251">
    <property type="entry name" value="Glyco_hydro_32N"/>
    <property type="match status" value="1"/>
</dbReference>
<dbReference type="SUPFAM" id="SSF75005">
    <property type="entry name" value="Arabinanase/levansucrase/invertase"/>
    <property type="match status" value="1"/>
</dbReference>
<dbReference type="GO" id="GO:0051670">
    <property type="term" value="F:inulinase activity"/>
    <property type="evidence" value="ECO:0007669"/>
    <property type="project" value="UniProtKB-ARBA"/>
</dbReference>
<dbReference type="SMR" id="A0A0D2YFK9"/>
<evidence type="ECO:0000256" key="6">
    <source>
        <dbReference type="SAM" id="SignalP"/>
    </source>
</evidence>
<evidence type="ECO:0000256" key="5">
    <source>
        <dbReference type="RuleBase" id="RU362110"/>
    </source>
</evidence>
<evidence type="ECO:0000313" key="9">
    <source>
        <dbReference type="EnsemblFungi" id="FOXG_15097P0"/>
    </source>
</evidence>
<evidence type="ECO:0000256" key="4">
    <source>
        <dbReference type="ARBA" id="ARBA00023295"/>
    </source>
</evidence>
<protein>
    <submittedName>
        <fullName evidence="9">Uncharacterized protein</fullName>
    </submittedName>
</protein>
<dbReference type="PANTHER" id="PTHR42800:SF1">
    <property type="entry name" value="EXOINULINASE INUD (AFU_ORTHOLOGUE AFUA_5G00480)"/>
    <property type="match status" value="1"/>
</dbReference>
<dbReference type="Proteomes" id="UP000002489">
    <property type="component" value="Unassembled WGS sequence"/>
</dbReference>
<dbReference type="SMART" id="SM00640">
    <property type="entry name" value="Glyco_32"/>
    <property type="match status" value="1"/>
</dbReference>
<dbReference type="Pfam" id="PF08244">
    <property type="entry name" value="Glyco_hydro_32C"/>
    <property type="match status" value="1"/>
</dbReference>
<proteinExistence type="inferred from homology"/>
<evidence type="ECO:0000256" key="2">
    <source>
        <dbReference type="ARBA" id="ARBA00022729"/>
    </source>
</evidence>
<name>A0A0D2YFK9_FUSOF</name>
<evidence type="ECO:0000256" key="3">
    <source>
        <dbReference type="ARBA" id="ARBA00022801"/>
    </source>
</evidence>
<dbReference type="Gene3D" id="2.60.120.560">
    <property type="entry name" value="Exo-inulinase, domain 1"/>
    <property type="match status" value="1"/>
</dbReference>
<dbReference type="EnsemblFungi" id="FOXG_14385T0">
    <property type="protein sequence ID" value="FOXG_14385P0"/>
    <property type="gene ID" value="FOXG_14385"/>
</dbReference>
<reference evidence="9" key="2">
    <citation type="submission" date="2025-05" db="UniProtKB">
        <authorList>
            <consortium name="EnsemblFungi"/>
        </authorList>
    </citation>
    <scope>IDENTIFICATION</scope>
    <source>
        <strain evidence="9">4287 / CBS 123668 / FGSC 9935 / NRRL 34936</strain>
    </source>
</reference>
<dbReference type="VEuPathDB" id="FungiDB:FOXG_15097"/>
<dbReference type="InterPro" id="IPR013148">
    <property type="entry name" value="Glyco_hydro_32_N"/>
</dbReference>
<feature type="chain" id="PRO_5010613892" evidence="6">
    <location>
        <begin position="34"/>
        <end position="522"/>
    </location>
</feature>
<reference evidence="10" key="1">
    <citation type="journal article" date="2012" name="Mol. Plant Microbe Interact.">
        <title>A highly conserved effector in Fusarium oxysporum is required for full virulence on Arabidopsis.</title>
        <authorList>
            <person name="Thatcher L.F."/>
            <person name="Gardiner D.M."/>
            <person name="Kazan K."/>
            <person name="Manners J."/>
        </authorList>
    </citation>
    <scope>NUCLEOTIDE SEQUENCE [LARGE SCALE GENOMIC DNA]</scope>
    <source>
        <strain evidence="10">Fo5176</strain>
    </source>
</reference>
<dbReference type="GO" id="GO:0005737">
    <property type="term" value="C:cytoplasm"/>
    <property type="evidence" value="ECO:0007669"/>
    <property type="project" value="TreeGrafter"/>
</dbReference>
<dbReference type="SUPFAM" id="SSF49899">
    <property type="entry name" value="Concanavalin A-like lectins/glucanases"/>
    <property type="match status" value="1"/>
</dbReference>
<dbReference type="PANTHER" id="PTHR42800">
    <property type="entry name" value="EXOINULINASE INUD (AFU_ORTHOLOGUE AFUA_5G00480)"/>
    <property type="match status" value="1"/>
</dbReference>
<dbReference type="GO" id="GO:0005987">
    <property type="term" value="P:sucrose catabolic process"/>
    <property type="evidence" value="ECO:0007669"/>
    <property type="project" value="TreeGrafter"/>
</dbReference>
<evidence type="ECO:0000259" key="8">
    <source>
        <dbReference type="Pfam" id="PF08244"/>
    </source>
</evidence>
<dbReference type="InterPro" id="IPR013320">
    <property type="entry name" value="ConA-like_dom_sf"/>
</dbReference>
<dbReference type="EnsemblFungi" id="FOXG_15097T0">
    <property type="protein sequence ID" value="FOXG_15097P0"/>
    <property type="gene ID" value="FOXG_15097"/>
</dbReference>
<dbReference type="VEuPathDB" id="FungiDB:FOXG_14385"/>
<feature type="signal peptide" evidence="6">
    <location>
        <begin position="1"/>
        <end position="33"/>
    </location>
</feature>
<evidence type="ECO:0000313" key="10">
    <source>
        <dbReference type="Proteomes" id="UP000002489"/>
    </source>
</evidence>
<dbReference type="AlphaFoldDB" id="A0A0D2YFK9"/>
<feature type="domain" description="Glycosyl hydrolase family 32 C-terminal" evidence="8">
    <location>
        <begin position="379"/>
        <end position="519"/>
    </location>
</feature>
<keyword evidence="4 5" id="KW-0326">Glycosidase</keyword>
<dbReference type="CDD" id="cd18622">
    <property type="entry name" value="GH32_Inu-like"/>
    <property type="match status" value="1"/>
</dbReference>
<dbReference type="STRING" id="426428.A0A0D2YFK9"/>
<organism evidence="9 10">
    <name type="scientific">Fusarium oxysporum (strain Fo5176)</name>
    <name type="common">Fusarium vascular wilt</name>
    <dbReference type="NCBI Taxonomy" id="660025"/>
    <lineage>
        <taxon>Eukaryota</taxon>
        <taxon>Fungi</taxon>
        <taxon>Dikarya</taxon>
        <taxon>Ascomycota</taxon>
        <taxon>Pezizomycotina</taxon>
        <taxon>Sordariomycetes</taxon>
        <taxon>Hypocreomycetidae</taxon>
        <taxon>Hypocreales</taxon>
        <taxon>Nectriaceae</taxon>
        <taxon>Fusarium</taxon>
        <taxon>Fusarium oxysporum species complex</taxon>
    </lineage>
</organism>
<feature type="domain" description="Glycosyl hydrolase family 32 N-terminal" evidence="7">
    <location>
        <begin position="41"/>
        <end position="364"/>
    </location>
</feature>
<keyword evidence="2 6" id="KW-0732">Signal</keyword>
<accession>A0A0D2YFK9</accession>
<dbReference type="FunFam" id="2.60.120.560:FF:000003">
    <property type="entry name" value="Extracellular exo-inulinase inuE"/>
    <property type="match status" value="1"/>
</dbReference>